<accession>A0A921RLI6</accession>
<dbReference type="Gramene" id="EER98300">
    <property type="protein sequence ID" value="EER98300"/>
    <property type="gene ID" value="SORBI_3002G096300"/>
</dbReference>
<protein>
    <recommendedName>
        <fullName evidence="4">Thioesterase domain-containing protein</fullName>
    </recommendedName>
</protein>
<dbReference type="Gene3D" id="3.10.129.10">
    <property type="entry name" value="Hotdog Thioesterase"/>
    <property type="match status" value="1"/>
</dbReference>
<comment type="caution">
    <text evidence="2">The sequence shown here is derived from an EMBL/GenBank/DDBJ whole genome shotgun (WGS) entry which is preliminary data.</text>
</comment>
<organism evidence="2 3">
    <name type="scientific">Sorghum bicolor</name>
    <name type="common">Sorghum</name>
    <name type="synonym">Sorghum vulgare</name>
    <dbReference type="NCBI Taxonomy" id="4558"/>
    <lineage>
        <taxon>Eukaryota</taxon>
        <taxon>Viridiplantae</taxon>
        <taxon>Streptophyta</taxon>
        <taxon>Embryophyta</taxon>
        <taxon>Tracheophyta</taxon>
        <taxon>Spermatophyta</taxon>
        <taxon>Magnoliopsida</taxon>
        <taxon>Liliopsida</taxon>
        <taxon>Poales</taxon>
        <taxon>Poaceae</taxon>
        <taxon>PACMAD clade</taxon>
        <taxon>Panicoideae</taxon>
        <taxon>Andropogonodae</taxon>
        <taxon>Andropogoneae</taxon>
        <taxon>Sorghinae</taxon>
        <taxon>Sorghum</taxon>
    </lineage>
</organism>
<reference evidence="2" key="1">
    <citation type="journal article" date="2019" name="BMC Genomics">
        <title>A new reference genome for Sorghum bicolor reveals high levels of sequence similarity between sweet and grain genotypes: implications for the genetics of sugar metabolism.</title>
        <authorList>
            <person name="Cooper E.A."/>
            <person name="Brenton Z.W."/>
            <person name="Flinn B.S."/>
            <person name="Jenkins J."/>
            <person name="Shu S."/>
            <person name="Flowers D."/>
            <person name="Luo F."/>
            <person name="Wang Y."/>
            <person name="Xia P."/>
            <person name="Barry K."/>
            <person name="Daum C."/>
            <person name="Lipzen A."/>
            <person name="Yoshinaga Y."/>
            <person name="Schmutz J."/>
            <person name="Saski C."/>
            <person name="Vermerris W."/>
            <person name="Kresovich S."/>
        </authorList>
    </citation>
    <scope>NUCLEOTIDE SEQUENCE</scope>
</reference>
<dbReference type="EMBL" id="CM027681">
    <property type="protein sequence ID" value="KAG0542387.1"/>
    <property type="molecule type" value="Genomic_DNA"/>
</dbReference>
<dbReference type="AlphaFoldDB" id="A0A921RLI6"/>
<name>A0A921RLI6_SORBI</name>
<evidence type="ECO:0000313" key="3">
    <source>
        <dbReference type="Proteomes" id="UP000807115"/>
    </source>
</evidence>
<proteinExistence type="predicted"/>
<dbReference type="SUPFAM" id="SSF54637">
    <property type="entry name" value="Thioesterase/thiol ester dehydrase-isomerase"/>
    <property type="match status" value="1"/>
</dbReference>
<dbReference type="InterPro" id="IPR029069">
    <property type="entry name" value="HotDog_dom_sf"/>
</dbReference>
<sequence>MAMPEGSTGVACNEDARGGQRPHGGGAQDSGAAAAPRGKLRKNPGVLRPRNGRARGLRRCGFASRLVQPGPGALFASQTLKFAAPVCVGDEVVARVQALHIIRTTGATKCSTTSG</sequence>
<evidence type="ECO:0008006" key="4">
    <source>
        <dbReference type="Google" id="ProtNLM"/>
    </source>
</evidence>
<feature type="region of interest" description="Disordered" evidence="1">
    <location>
        <begin position="1"/>
        <end position="54"/>
    </location>
</feature>
<evidence type="ECO:0000256" key="1">
    <source>
        <dbReference type="SAM" id="MobiDB-lite"/>
    </source>
</evidence>
<gene>
    <name evidence="2" type="ORF">BDA96_02G099300</name>
</gene>
<reference evidence="2" key="2">
    <citation type="submission" date="2020-10" db="EMBL/GenBank/DDBJ databases">
        <authorList>
            <person name="Cooper E.A."/>
            <person name="Brenton Z.W."/>
            <person name="Flinn B.S."/>
            <person name="Jenkins J."/>
            <person name="Shu S."/>
            <person name="Flowers D."/>
            <person name="Luo F."/>
            <person name="Wang Y."/>
            <person name="Xia P."/>
            <person name="Barry K."/>
            <person name="Daum C."/>
            <person name="Lipzen A."/>
            <person name="Yoshinaga Y."/>
            <person name="Schmutz J."/>
            <person name="Saski C."/>
            <person name="Vermerris W."/>
            <person name="Kresovich S."/>
        </authorList>
    </citation>
    <scope>NUCLEOTIDE SEQUENCE</scope>
</reference>
<dbReference type="Proteomes" id="UP000807115">
    <property type="component" value="Chromosome 2"/>
</dbReference>
<evidence type="ECO:0000313" key="2">
    <source>
        <dbReference type="EMBL" id="KAG0542387.1"/>
    </source>
</evidence>